<name>A0A8S9I7Q3_BRACR</name>
<protein>
    <recommendedName>
        <fullName evidence="9">H15 domain-containing protein</fullName>
    </recommendedName>
</protein>
<dbReference type="InterPro" id="IPR036390">
    <property type="entry name" value="WH_DNA-bd_sf"/>
</dbReference>
<evidence type="ECO:0000313" key="10">
    <source>
        <dbReference type="EMBL" id="KAF2565412.1"/>
    </source>
</evidence>
<comment type="subcellular location">
    <subcellularLocation>
        <location evidence="3">Chromosome</location>
    </subcellularLocation>
    <subcellularLocation>
        <location evidence="2 7">Nucleus</location>
    </subcellularLocation>
</comment>
<evidence type="ECO:0000256" key="5">
    <source>
        <dbReference type="ARBA" id="ARBA00023125"/>
    </source>
</evidence>
<dbReference type="GO" id="GO:0005634">
    <property type="term" value="C:nucleus"/>
    <property type="evidence" value="ECO:0007669"/>
    <property type="project" value="UniProtKB-SubCell"/>
</dbReference>
<evidence type="ECO:0000256" key="2">
    <source>
        <dbReference type="ARBA" id="ARBA00004123"/>
    </source>
</evidence>
<feature type="compositionally biased region" description="Low complexity" evidence="8">
    <location>
        <begin position="227"/>
        <end position="241"/>
    </location>
</feature>
<accession>A0A8S9I7Q3</accession>
<feature type="compositionally biased region" description="Basic residues" evidence="8">
    <location>
        <begin position="242"/>
        <end position="260"/>
    </location>
</feature>
<feature type="compositionally biased region" description="Low complexity" evidence="8">
    <location>
        <begin position="129"/>
        <end position="138"/>
    </location>
</feature>
<reference evidence="10" key="1">
    <citation type="submission" date="2019-12" db="EMBL/GenBank/DDBJ databases">
        <title>Genome sequencing and annotation of Brassica cretica.</title>
        <authorList>
            <person name="Studholme D.J."/>
            <person name="Sarris P.F."/>
        </authorList>
    </citation>
    <scope>NUCLEOTIDE SEQUENCE</scope>
    <source>
        <strain evidence="10">PFS-001/15</strain>
        <strain evidence="11">PFS-102/07</strain>
        <tissue evidence="10">Leaf</tissue>
    </source>
</reference>
<feature type="domain" description="H15" evidence="9">
    <location>
        <begin position="60"/>
        <end position="129"/>
    </location>
</feature>
<comment type="function">
    <text evidence="1">Histones H1 are necessary for the condensation of nucleosome chains into higher-order structures.</text>
</comment>
<proteinExistence type="inferred from homology"/>
<dbReference type="EMBL" id="QGKY02000094">
    <property type="protein sequence ID" value="KAF2602521.1"/>
    <property type="molecule type" value="Genomic_DNA"/>
</dbReference>
<feature type="compositionally biased region" description="Basic residues" evidence="8">
    <location>
        <begin position="182"/>
        <end position="191"/>
    </location>
</feature>
<dbReference type="GO" id="GO:0030527">
    <property type="term" value="F:structural constituent of chromatin"/>
    <property type="evidence" value="ECO:0007669"/>
    <property type="project" value="InterPro"/>
</dbReference>
<feature type="region of interest" description="Disordered" evidence="8">
    <location>
        <begin position="1"/>
        <end position="66"/>
    </location>
</feature>
<dbReference type="CDD" id="cd00073">
    <property type="entry name" value="H15"/>
    <property type="match status" value="1"/>
</dbReference>
<gene>
    <name evidence="10" type="ORF">F2Q68_00027729</name>
    <name evidence="11" type="ORF">F2Q70_00028157</name>
</gene>
<dbReference type="InterPro" id="IPR036388">
    <property type="entry name" value="WH-like_DNA-bd_sf"/>
</dbReference>
<feature type="region of interest" description="Disordered" evidence="8">
    <location>
        <begin position="129"/>
        <end position="169"/>
    </location>
</feature>
<evidence type="ECO:0000256" key="6">
    <source>
        <dbReference type="ARBA" id="ARBA00023242"/>
    </source>
</evidence>
<dbReference type="Pfam" id="PF00538">
    <property type="entry name" value="Linker_histone"/>
    <property type="match status" value="1"/>
</dbReference>
<dbReference type="GO" id="GO:0003690">
    <property type="term" value="F:double-stranded DNA binding"/>
    <property type="evidence" value="ECO:0007669"/>
    <property type="project" value="TreeGrafter"/>
</dbReference>
<feature type="compositionally biased region" description="Basic residues" evidence="8">
    <location>
        <begin position="142"/>
        <end position="157"/>
    </location>
</feature>
<organism evidence="10 12">
    <name type="scientific">Brassica cretica</name>
    <name type="common">Mustard</name>
    <dbReference type="NCBI Taxonomy" id="69181"/>
    <lineage>
        <taxon>Eukaryota</taxon>
        <taxon>Viridiplantae</taxon>
        <taxon>Streptophyta</taxon>
        <taxon>Embryophyta</taxon>
        <taxon>Tracheophyta</taxon>
        <taxon>Spermatophyta</taxon>
        <taxon>Magnoliopsida</taxon>
        <taxon>eudicotyledons</taxon>
        <taxon>Gunneridae</taxon>
        <taxon>Pentapetalae</taxon>
        <taxon>rosids</taxon>
        <taxon>malvids</taxon>
        <taxon>Brassicales</taxon>
        <taxon>Brassicaceae</taxon>
        <taxon>Brassiceae</taxon>
        <taxon>Brassica</taxon>
    </lineage>
</organism>
<evidence type="ECO:0000313" key="12">
    <source>
        <dbReference type="Proteomes" id="UP000712281"/>
    </source>
</evidence>
<keyword evidence="4 7" id="KW-0158">Chromosome</keyword>
<dbReference type="GO" id="GO:0006334">
    <property type="term" value="P:nucleosome assembly"/>
    <property type="evidence" value="ECO:0007669"/>
    <property type="project" value="InterPro"/>
</dbReference>
<feature type="region of interest" description="Disordered" evidence="8">
    <location>
        <begin position="182"/>
        <end position="260"/>
    </location>
</feature>
<evidence type="ECO:0000256" key="1">
    <source>
        <dbReference type="ARBA" id="ARBA00002809"/>
    </source>
</evidence>
<keyword evidence="5 7" id="KW-0238">DNA-binding</keyword>
<feature type="compositionally biased region" description="Basic residues" evidence="8">
    <location>
        <begin position="44"/>
        <end position="58"/>
    </location>
</feature>
<evidence type="ECO:0000256" key="4">
    <source>
        <dbReference type="ARBA" id="ARBA00022454"/>
    </source>
</evidence>
<dbReference type="SMART" id="SM00526">
    <property type="entry name" value="H15"/>
    <property type="match status" value="1"/>
</dbReference>
<comment type="caution">
    <text evidence="10">The sequence shown here is derived from an EMBL/GenBank/DDBJ whole genome shotgun (WGS) entry which is preliminary data.</text>
</comment>
<dbReference type="EMBL" id="QGKW02001911">
    <property type="protein sequence ID" value="KAF2565412.1"/>
    <property type="molecule type" value="Genomic_DNA"/>
</dbReference>
<dbReference type="GO" id="GO:0000786">
    <property type="term" value="C:nucleosome"/>
    <property type="evidence" value="ECO:0007669"/>
    <property type="project" value="InterPro"/>
</dbReference>
<evidence type="ECO:0000256" key="3">
    <source>
        <dbReference type="ARBA" id="ARBA00004286"/>
    </source>
</evidence>
<feature type="compositionally biased region" description="Low complexity" evidence="8">
    <location>
        <begin position="192"/>
        <end position="206"/>
    </location>
</feature>
<dbReference type="Proteomes" id="UP000712281">
    <property type="component" value="Unassembled WGS sequence"/>
</dbReference>
<sequence length="260" mass="27293">MSAEEETVPINVEETVTAPASEKKPAAKGGKAKKTKEVKAAAAPKKKPAAKSPRKRTSSSHPTYEEMIKDAITTLKERTGSSQYAIQKFIEEKQKSLPPTFRKLLLVNLKRLVASGKLVKVKGSFKLPSAKSTAVAAPKPAPVKKKATVSTKPKAKVAKPAAKGTKKTKAVVAAVKPKAKVAAKAKPKTKTKTVAAVSKTKAVAAKPKAKERPAKAARTSSRTSPGKKAAAPAKKAAAAVTKKAKAKSPAKRASTRKVRK</sequence>
<evidence type="ECO:0000313" key="11">
    <source>
        <dbReference type="EMBL" id="KAF2602521.1"/>
    </source>
</evidence>
<dbReference type="PROSITE" id="PS51504">
    <property type="entry name" value="H15"/>
    <property type="match status" value="1"/>
</dbReference>
<dbReference type="PANTHER" id="PTHR11467">
    <property type="entry name" value="HISTONE H1"/>
    <property type="match status" value="1"/>
</dbReference>
<dbReference type="GO" id="GO:0045910">
    <property type="term" value="P:negative regulation of DNA recombination"/>
    <property type="evidence" value="ECO:0007669"/>
    <property type="project" value="TreeGrafter"/>
</dbReference>
<dbReference type="AlphaFoldDB" id="A0A8S9I7Q3"/>
<dbReference type="PRINTS" id="PR00624">
    <property type="entry name" value="HISTONEH5"/>
</dbReference>
<dbReference type="InterPro" id="IPR005818">
    <property type="entry name" value="Histone_H1/H5_H15"/>
</dbReference>
<dbReference type="GO" id="GO:0031492">
    <property type="term" value="F:nucleosomal DNA binding"/>
    <property type="evidence" value="ECO:0007669"/>
    <property type="project" value="TreeGrafter"/>
</dbReference>
<keyword evidence="6 7" id="KW-0539">Nucleus</keyword>
<dbReference type="Gene3D" id="1.10.10.10">
    <property type="entry name" value="Winged helix-like DNA-binding domain superfamily/Winged helix DNA-binding domain"/>
    <property type="match status" value="1"/>
</dbReference>
<dbReference type="FunFam" id="1.10.10.10:FF:000521">
    <property type="entry name" value="Histone H1"/>
    <property type="match status" value="1"/>
</dbReference>
<dbReference type="PANTHER" id="PTHR11467:SF164">
    <property type="entry name" value="H15 DOMAIN-CONTAINING PROTEIN"/>
    <property type="match status" value="1"/>
</dbReference>
<evidence type="ECO:0000256" key="7">
    <source>
        <dbReference type="RuleBase" id="RU003894"/>
    </source>
</evidence>
<dbReference type="SUPFAM" id="SSF46785">
    <property type="entry name" value="Winged helix' DNA-binding domain"/>
    <property type="match status" value="1"/>
</dbReference>
<dbReference type="GO" id="GO:0030261">
    <property type="term" value="P:chromosome condensation"/>
    <property type="evidence" value="ECO:0007669"/>
    <property type="project" value="TreeGrafter"/>
</dbReference>
<dbReference type="InterPro" id="IPR005819">
    <property type="entry name" value="H1/H5"/>
</dbReference>
<evidence type="ECO:0000256" key="8">
    <source>
        <dbReference type="SAM" id="MobiDB-lite"/>
    </source>
</evidence>
<evidence type="ECO:0000259" key="9">
    <source>
        <dbReference type="PROSITE" id="PS51504"/>
    </source>
</evidence>
<comment type="similarity">
    <text evidence="7">Belongs to the histone H1/H5 family.</text>
</comment>